<dbReference type="GO" id="GO:0016020">
    <property type="term" value="C:membrane"/>
    <property type="evidence" value="ECO:0007669"/>
    <property type="project" value="UniProtKB-SubCell"/>
</dbReference>
<feature type="transmembrane region" description="Helical" evidence="5">
    <location>
        <begin position="396"/>
        <end position="418"/>
    </location>
</feature>
<sequence>MRAPAGWVCVNVRSAFNQTLMVILINVPAISFGLALGWVSLASGEAGSADGGKQDESGAVIAAVIMFVACFIGVPLSAKAITYGRKIAVIAASACFVVCWSFKLISLKGSGWWLVAGRVAAGLGGAAAWALAPLLAREMCSAKWRGAAVSALPLAHNVGVLLMYLAADAKLHLRTVMWWCLGLSVGHLFIFMLVPESPSFLAAKGKDEEARMSLAWLRGQPVHAPELDAELKTLPPAETHDQSSLALVKEMWRDRQRRVALIIGGLAVVGQEACGVLAILQYAERLFVLAREGSSGSGMQIATPARLALLVGAAQLAASALSLYLVERLGRRPLIVWCAWLAGGALAAAAAALWWQQPEGAALAIALAVAADAAGLQPAPYALLADMFHYEYRGCALMLVTVAACAGNALEVGVFPAVVARGGVAAALTLAAMLTSLYAVFATCAVPETRLKTPEEIYQELCPERMSVVQGTCDSVKVNSDLDCRTIESKQTMCTRF</sequence>
<dbReference type="AlphaFoldDB" id="A0AAV1J3V7"/>
<name>A0AAV1J3V7_9NEOP</name>
<evidence type="ECO:0000259" key="6">
    <source>
        <dbReference type="PROSITE" id="PS50850"/>
    </source>
</evidence>
<dbReference type="EMBL" id="CAVLEF010000004">
    <property type="protein sequence ID" value="CAK1543327.1"/>
    <property type="molecule type" value="Genomic_DNA"/>
</dbReference>
<evidence type="ECO:0000313" key="7">
    <source>
        <dbReference type="EMBL" id="CAK1543327.1"/>
    </source>
</evidence>
<evidence type="ECO:0000256" key="3">
    <source>
        <dbReference type="ARBA" id="ARBA00022989"/>
    </source>
</evidence>
<evidence type="ECO:0000256" key="2">
    <source>
        <dbReference type="ARBA" id="ARBA00022692"/>
    </source>
</evidence>
<dbReference type="PROSITE" id="PS50850">
    <property type="entry name" value="MFS"/>
    <property type="match status" value="1"/>
</dbReference>
<feature type="transmembrane region" description="Helical" evidence="5">
    <location>
        <begin position="259"/>
        <end position="283"/>
    </location>
</feature>
<feature type="transmembrane region" description="Helical" evidence="5">
    <location>
        <begin position="20"/>
        <end position="39"/>
    </location>
</feature>
<dbReference type="PANTHER" id="PTHR48021">
    <property type="match status" value="1"/>
</dbReference>
<dbReference type="InterPro" id="IPR050549">
    <property type="entry name" value="MFS_Trehalose_Transporter"/>
</dbReference>
<dbReference type="InterPro" id="IPR036259">
    <property type="entry name" value="MFS_trans_sf"/>
</dbReference>
<feature type="transmembrane region" description="Helical" evidence="5">
    <location>
        <begin position="176"/>
        <end position="194"/>
    </location>
</feature>
<dbReference type="InterPro" id="IPR005829">
    <property type="entry name" value="Sugar_transporter_CS"/>
</dbReference>
<reference evidence="7 8" key="1">
    <citation type="submission" date="2023-11" db="EMBL/GenBank/DDBJ databases">
        <authorList>
            <person name="Okamura Y."/>
        </authorList>
    </citation>
    <scope>NUCLEOTIDE SEQUENCE [LARGE SCALE GENOMIC DNA]</scope>
</reference>
<dbReference type="Pfam" id="PF00083">
    <property type="entry name" value="Sugar_tr"/>
    <property type="match status" value="1"/>
</dbReference>
<feature type="transmembrane region" description="Helical" evidence="5">
    <location>
        <begin position="303"/>
        <end position="326"/>
    </location>
</feature>
<comment type="caution">
    <text evidence="7">The sequence shown here is derived from an EMBL/GenBank/DDBJ whole genome shotgun (WGS) entry which is preliminary data.</text>
</comment>
<evidence type="ECO:0000256" key="5">
    <source>
        <dbReference type="SAM" id="Phobius"/>
    </source>
</evidence>
<evidence type="ECO:0000256" key="4">
    <source>
        <dbReference type="ARBA" id="ARBA00023136"/>
    </source>
</evidence>
<organism evidence="7 8">
    <name type="scientific">Leptosia nina</name>
    <dbReference type="NCBI Taxonomy" id="320188"/>
    <lineage>
        <taxon>Eukaryota</taxon>
        <taxon>Metazoa</taxon>
        <taxon>Ecdysozoa</taxon>
        <taxon>Arthropoda</taxon>
        <taxon>Hexapoda</taxon>
        <taxon>Insecta</taxon>
        <taxon>Pterygota</taxon>
        <taxon>Neoptera</taxon>
        <taxon>Endopterygota</taxon>
        <taxon>Lepidoptera</taxon>
        <taxon>Glossata</taxon>
        <taxon>Ditrysia</taxon>
        <taxon>Papilionoidea</taxon>
        <taxon>Pieridae</taxon>
        <taxon>Pierinae</taxon>
        <taxon>Leptosia</taxon>
    </lineage>
</organism>
<feature type="transmembrane region" description="Helical" evidence="5">
    <location>
        <begin position="111"/>
        <end position="132"/>
    </location>
</feature>
<feature type="domain" description="Major facilitator superfamily (MFS) profile" evidence="6">
    <location>
        <begin position="21"/>
        <end position="450"/>
    </location>
</feature>
<keyword evidence="3 5" id="KW-1133">Transmembrane helix</keyword>
<evidence type="ECO:0000313" key="8">
    <source>
        <dbReference type="Proteomes" id="UP001497472"/>
    </source>
</evidence>
<dbReference type="Proteomes" id="UP001497472">
    <property type="component" value="Unassembled WGS sequence"/>
</dbReference>
<keyword evidence="4 5" id="KW-0472">Membrane</keyword>
<feature type="transmembrane region" description="Helical" evidence="5">
    <location>
        <begin position="87"/>
        <end position="105"/>
    </location>
</feature>
<feature type="transmembrane region" description="Helical" evidence="5">
    <location>
        <begin position="333"/>
        <end position="355"/>
    </location>
</feature>
<feature type="transmembrane region" description="Helical" evidence="5">
    <location>
        <begin position="361"/>
        <end position="384"/>
    </location>
</feature>
<comment type="subcellular location">
    <subcellularLocation>
        <location evidence="1">Membrane</location>
        <topology evidence="1">Multi-pass membrane protein</topology>
    </subcellularLocation>
</comment>
<feature type="transmembrane region" description="Helical" evidence="5">
    <location>
        <begin position="59"/>
        <end position="78"/>
    </location>
</feature>
<keyword evidence="2 5" id="KW-0812">Transmembrane</keyword>
<feature type="transmembrane region" description="Helical" evidence="5">
    <location>
        <begin position="144"/>
        <end position="164"/>
    </location>
</feature>
<protein>
    <recommendedName>
        <fullName evidence="6">Major facilitator superfamily (MFS) profile domain-containing protein</fullName>
    </recommendedName>
</protein>
<dbReference type="InterPro" id="IPR020846">
    <property type="entry name" value="MFS_dom"/>
</dbReference>
<gene>
    <name evidence="7" type="ORF">LNINA_LOCUS3147</name>
</gene>
<accession>A0AAV1J3V7</accession>
<keyword evidence="8" id="KW-1185">Reference proteome</keyword>
<dbReference type="Gene3D" id="1.20.1250.20">
    <property type="entry name" value="MFS general substrate transporter like domains"/>
    <property type="match status" value="1"/>
</dbReference>
<evidence type="ECO:0000256" key="1">
    <source>
        <dbReference type="ARBA" id="ARBA00004141"/>
    </source>
</evidence>
<dbReference type="InterPro" id="IPR005828">
    <property type="entry name" value="MFS_sugar_transport-like"/>
</dbReference>
<dbReference type="GO" id="GO:0022857">
    <property type="term" value="F:transmembrane transporter activity"/>
    <property type="evidence" value="ECO:0007669"/>
    <property type="project" value="InterPro"/>
</dbReference>
<dbReference type="PROSITE" id="PS00216">
    <property type="entry name" value="SUGAR_TRANSPORT_1"/>
    <property type="match status" value="1"/>
</dbReference>
<dbReference type="PANTHER" id="PTHR48021:SF1">
    <property type="entry name" value="GH07001P-RELATED"/>
    <property type="match status" value="1"/>
</dbReference>
<dbReference type="SUPFAM" id="SSF103473">
    <property type="entry name" value="MFS general substrate transporter"/>
    <property type="match status" value="1"/>
</dbReference>
<feature type="transmembrane region" description="Helical" evidence="5">
    <location>
        <begin position="424"/>
        <end position="446"/>
    </location>
</feature>
<proteinExistence type="predicted"/>